<dbReference type="Gene3D" id="3.40.395.10">
    <property type="entry name" value="Adenoviral Proteinase, Chain A"/>
    <property type="match status" value="1"/>
</dbReference>
<sequence>MGALTNNRKRGDDYFKSLVPPSSPIDQSCIHITKKPKLSVSPYQNTPDNSRYASSNSIVSRLSQYPDRKSGFSREVHAPVRNSRFGPFSSAKNSGIIASSKESPADKMGVFSVFSRLSRYEKVKDVAIRSLRYAFTGKQKEKEVIEVDSEDENQDDVADDSSIEEVEIVDFVGSKRKGGRGDVENSQKLNVKMVEKVVRSFDSSMVTDASNAVAKAADWEKNVFMQLDQMPDDSGVPRYKRLYDQINKRDGKLASLKFDIELNEKRIQWFHLLRPQKKEEQIKVINLYLELLKEREKRAPQKFLKCHFFNTFFYKKIFVPIHKEVHWCLAIINKKDEKFQYLDSLKGVDSQVLNVLARYFVDEVKDKCGKDINVSSWERELVEELPEQANGFDCGVFMIKYADFYSRDIGLCFSQEDMPYFRRRTAKEILKLRAE</sequence>
<dbReference type="InterPro" id="IPR038765">
    <property type="entry name" value="Papain-like_cys_pep_sf"/>
</dbReference>
<dbReference type="PANTHER" id="PTHR12606:SF1">
    <property type="entry name" value="UBIQUITIN-LIKE-SPECIFIC PROTEASE 1A"/>
    <property type="match status" value="1"/>
</dbReference>
<evidence type="ECO:0000313" key="8">
    <source>
        <dbReference type="Proteomes" id="UP001318860"/>
    </source>
</evidence>
<evidence type="ECO:0000313" key="7">
    <source>
        <dbReference type="EMBL" id="KAK6161164.1"/>
    </source>
</evidence>
<dbReference type="PANTHER" id="PTHR12606">
    <property type="entry name" value="SENTRIN/SUMO-SPECIFIC PROTEASE"/>
    <property type="match status" value="1"/>
</dbReference>
<proteinExistence type="inferred from homology"/>
<dbReference type="Proteomes" id="UP001318860">
    <property type="component" value="Unassembled WGS sequence"/>
</dbReference>
<keyword evidence="8" id="KW-1185">Reference proteome</keyword>
<accession>A0ABR0XPR7</accession>
<reference evidence="7 8" key="1">
    <citation type="journal article" date="2021" name="Comput. Struct. Biotechnol. J.">
        <title>De novo genome assembly of the potent medicinal plant Rehmannia glutinosa using nanopore technology.</title>
        <authorList>
            <person name="Ma L."/>
            <person name="Dong C."/>
            <person name="Song C."/>
            <person name="Wang X."/>
            <person name="Zheng X."/>
            <person name="Niu Y."/>
            <person name="Chen S."/>
            <person name="Feng W."/>
        </authorList>
    </citation>
    <scope>NUCLEOTIDE SEQUENCE [LARGE SCALE GENOMIC DNA]</scope>
    <source>
        <strain evidence="7">DH-2019</strain>
    </source>
</reference>
<protein>
    <recommendedName>
        <fullName evidence="6">Ubiquitin-like protease family profile domain-containing protein</fullName>
    </recommendedName>
</protein>
<evidence type="ECO:0000256" key="3">
    <source>
        <dbReference type="ARBA" id="ARBA00022801"/>
    </source>
</evidence>
<comment type="caution">
    <text evidence="7">The sequence shown here is derived from an EMBL/GenBank/DDBJ whole genome shotgun (WGS) entry which is preliminary data.</text>
</comment>
<feature type="region of interest" description="Disordered" evidence="5">
    <location>
        <begin position="1"/>
        <end position="27"/>
    </location>
</feature>
<keyword evidence="2" id="KW-0645">Protease</keyword>
<comment type="similarity">
    <text evidence="1">Belongs to the peptidase C48 family.</text>
</comment>
<evidence type="ECO:0000256" key="2">
    <source>
        <dbReference type="ARBA" id="ARBA00022670"/>
    </source>
</evidence>
<name>A0ABR0XPR7_REHGL</name>
<feature type="domain" description="Ubiquitin-like protease family profile" evidence="6">
    <location>
        <begin position="236"/>
        <end position="405"/>
    </location>
</feature>
<dbReference type="SUPFAM" id="SSF54001">
    <property type="entry name" value="Cysteine proteinases"/>
    <property type="match status" value="1"/>
</dbReference>
<dbReference type="InterPro" id="IPR003653">
    <property type="entry name" value="Peptidase_C48_C"/>
</dbReference>
<evidence type="ECO:0000259" key="6">
    <source>
        <dbReference type="PROSITE" id="PS50600"/>
    </source>
</evidence>
<dbReference type="PROSITE" id="PS50600">
    <property type="entry name" value="ULP_PROTEASE"/>
    <property type="match status" value="1"/>
</dbReference>
<keyword evidence="3" id="KW-0378">Hydrolase</keyword>
<evidence type="ECO:0000256" key="1">
    <source>
        <dbReference type="ARBA" id="ARBA00005234"/>
    </source>
</evidence>
<dbReference type="EMBL" id="JABTTQ020000003">
    <property type="protein sequence ID" value="KAK6161164.1"/>
    <property type="molecule type" value="Genomic_DNA"/>
</dbReference>
<organism evidence="7 8">
    <name type="scientific">Rehmannia glutinosa</name>
    <name type="common">Chinese foxglove</name>
    <dbReference type="NCBI Taxonomy" id="99300"/>
    <lineage>
        <taxon>Eukaryota</taxon>
        <taxon>Viridiplantae</taxon>
        <taxon>Streptophyta</taxon>
        <taxon>Embryophyta</taxon>
        <taxon>Tracheophyta</taxon>
        <taxon>Spermatophyta</taxon>
        <taxon>Magnoliopsida</taxon>
        <taxon>eudicotyledons</taxon>
        <taxon>Gunneridae</taxon>
        <taxon>Pentapetalae</taxon>
        <taxon>asterids</taxon>
        <taxon>lamiids</taxon>
        <taxon>Lamiales</taxon>
        <taxon>Orobanchaceae</taxon>
        <taxon>Rehmannieae</taxon>
        <taxon>Rehmannia</taxon>
    </lineage>
</organism>
<keyword evidence="4" id="KW-0788">Thiol protease</keyword>
<evidence type="ECO:0000256" key="5">
    <source>
        <dbReference type="SAM" id="MobiDB-lite"/>
    </source>
</evidence>
<gene>
    <name evidence="7" type="ORF">DH2020_004545</name>
</gene>
<evidence type="ECO:0000256" key="4">
    <source>
        <dbReference type="ARBA" id="ARBA00022807"/>
    </source>
</evidence>
<dbReference type="Pfam" id="PF02902">
    <property type="entry name" value="Peptidase_C48"/>
    <property type="match status" value="1"/>
</dbReference>